<dbReference type="AlphaFoldDB" id="A0A9D4VV71"/>
<protein>
    <submittedName>
        <fullName evidence="1">Uncharacterized protein</fullName>
    </submittedName>
</protein>
<dbReference type="PANTHER" id="PTHR48146:SF2">
    <property type="entry name" value="K-STIMULATED PYROPHOSPHATE-ENERGIZED SODIUM PUMP PROTEIN"/>
    <property type="match status" value="1"/>
</dbReference>
<proteinExistence type="predicted"/>
<dbReference type="PANTHER" id="PTHR48146">
    <property type="entry name" value="K-STIMULATED PYROPHOSPHATE-ENERGIZED SODIUM PUMP PROTEIN"/>
    <property type="match status" value="1"/>
</dbReference>
<accession>A0A9D4VV71</accession>
<reference evidence="1 2" key="1">
    <citation type="journal article" date="2022" name="Nat. Genet.">
        <title>Improved pea reference genome and pan-genome highlight genomic features and evolutionary characteristics.</title>
        <authorList>
            <person name="Yang T."/>
            <person name="Liu R."/>
            <person name="Luo Y."/>
            <person name="Hu S."/>
            <person name="Wang D."/>
            <person name="Wang C."/>
            <person name="Pandey M.K."/>
            <person name="Ge S."/>
            <person name="Xu Q."/>
            <person name="Li N."/>
            <person name="Li G."/>
            <person name="Huang Y."/>
            <person name="Saxena R.K."/>
            <person name="Ji Y."/>
            <person name="Li M."/>
            <person name="Yan X."/>
            <person name="He Y."/>
            <person name="Liu Y."/>
            <person name="Wang X."/>
            <person name="Xiang C."/>
            <person name="Varshney R.K."/>
            <person name="Ding H."/>
            <person name="Gao S."/>
            <person name="Zong X."/>
        </authorList>
    </citation>
    <scope>NUCLEOTIDE SEQUENCE [LARGE SCALE GENOMIC DNA]</scope>
    <source>
        <strain evidence="1 2">cv. Zhongwan 6</strain>
    </source>
</reference>
<evidence type="ECO:0000313" key="1">
    <source>
        <dbReference type="EMBL" id="KAI5390884.1"/>
    </source>
</evidence>
<comment type="caution">
    <text evidence="1">The sequence shown here is derived from an EMBL/GenBank/DDBJ whole genome shotgun (WGS) entry which is preliminary data.</text>
</comment>
<organism evidence="1 2">
    <name type="scientific">Pisum sativum</name>
    <name type="common">Garden pea</name>
    <name type="synonym">Lathyrus oleraceus</name>
    <dbReference type="NCBI Taxonomy" id="3888"/>
    <lineage>
        <taxon>Eukaryota</taxon>
        <taxon>Viridiplantae</taxon>
        <taxon>Streptophyta</taxon>
        <taxon>Embryophyta</taxon>
        <taxon>Tracheophyta</taxon>
        <taxon>Spermatophyta</taxon>
        <taxon>Magnoliopsida</taxon>
        <taxon>eudicotyledons</taxon>
        <taxon>Gunneridae</taxon>
        <taxon>Pentapetalae</taxon>
        <taxon>rosids</taxon>
        <taxon>fabids</taxon>
        <taxon>Fabales</taxon>
        <taxon>Fabaceae</taxon>
        <taxon>Papilionoideae</taxon>
        <taxon>50 kb inversion clade</taxon>
        <taxon>NPAAA clade</taxon>
        <taxon>Hologalegina</taxon>
        <taxon>IRL clade</taxon>
        <taxon>Fabeae</taxon>
        <taxon>Lathyrus</taxon>
    </lineage>
</organism>
<dbReference type="Proteomes" id="UP001058974">
    <property type="component" value="Chromosome 7"/>
</dbReference>
<dbReference type="EMBL" id="JAMSHJ010000007">
    <property type="protein sequence ID" value="KAI5390884.1"/>
    <property type="molecule type" value="Genomic_DNA"/>
</dbReference>
<sequence length="132" mass="15233">MGNTCLFSFLFAKQITKCRFSLFTMADVIFNKEEDVISPENDVIDGPLCFYDVLADYFVHVPESGKPVLDLIVQLWSQSFASHIFSLLFHKWMFEVHLDNPEVLLRYSSALVQGATNVFCTSWMMMHYTTVD</sequence>
<name>A0A9D4VV71_PEA</name>
<keyword evidence="2" id="KW-1185">Reference proteome</keyword>
<dbReference type="Gramene" id="Psat07G0595800-T23">
    <property type="protein sequence ID" value="KAI5390884.1"/>
    <property type="gene ID" value="KIW84_075958"/>
</dbReference>
<evidence type="ECO:0000313" key="2">
    <source>
        <dbReference type="Proteomes" id="UP001058974"/>
    </source>
</evidence>
<gene>
    <name evidence="1" type="ORF">KIW84_075958</name>
</gene>